<sequence>MMRASALALAVLVPLESMARERESVLEQRLHRLERRQEATENELRAKDARIHELEERLRQMEAAGAARTEHGQQAKAPEPGKAGPTKATKDRVRLKTPSSPAAAETEPQYYGVFAPGKGFSLARTKYGDINASTYFLVRYLNQNPDADTWTDHFGNQRKFSPHPRNDIQVNRMMLMFFGWIYDPRFRYFTYVWTSDAQLGRETQVLIGGNVSFKFSDAFTLFAGIGPMPGTRTNQNVWPYFMATDRRMADEFFRPAYTQGLWIAGNPLPKFYYQAMMGNNLSLLGIDAGQLDRRFSYGAAVWWMPTTGEFGPRGSLTDYEIHDKLATRVGLGFTWSPEDRQSQPDPLSGSENTVIRLSDGLVAFDKGALAPGVTVNRLNFTLLAANAGLKYQGFALNGEYFFRWLDHFKADGLVPFDSVFDHGFQVQTSYQVWPRRFEAYGGTSWVFGNFRTSWEAVGGFNAFPFDTRNFRLNSELIYVNKSPAGSLYTPYLVGQTGVTFVGNIELFF</sequence>
<evidence type="ECO:0008006" key="4">
    <source>
        <dbReference type="Google" id="ProtNLM"/>
    </source>
</evidence>
<reference evidence="2 3" key="1">
    <citation type="submission" date="2024-04" db="EMBL/GenBank/DDBJ databases">
        <authorList>
            <person name="Cremers G."/>
        </authorList>
    </citation>
    <scope>NUCLEOTIDE SEQUENCE [LARGE SCALE GENOMIC DNA]</scope>
    <source>
        <strain evidence="2">MeCH1-AG</strain>
    </source>
</reference>
<evidence type="ECO:0000256" key="1">
    <source>
        <dbReference type="SAM" id="MobiDB-lite"/>
    </source>
</evidence>
<evidence type="ECO:0000313" key="3">
    <source>
        <dbReference type="Proteomes" id="UP001497493"/>
    </source>
</evidence>
<dbReference type="RefSeq" id="WP_348758383.1">
    <property type="nucleotide sequence ID" value="NZ_OZ026884.1"/>
</dbReference>
<name>A0ABP1CCD8_9GAMM</name>
<organism evidence="2 3">
    <name type="scientific">Candidatus Methylocalor cossyra</name>
    <dbReference type="NCBI Taxonomy" id="3108543"/>
    <lineage>
        <taxon>Bacteria</taxon>
        <taxon>Pseudomonadati</taxon>
        <taxon>Pseudomonadota</taxon>
        <taxon>Gammaproteobacteria</taxon>
        <taxon>Methylococcales</taxon>
        <taxon>Methylococcaceae</taxon>
        <taxon>Candidatus Methylocalor</taxon>
    </lineage>
</organism>
<evidence type="ECO:0000313" key="2">
    <source>
        <dbReference type="EMBL" id="CAL1241913.1"/>
    </source>
</evidence>
<dbReference type="EMBL" id="OZ026884">
    <property type="protein sequence ID" value="CAL1241913.1"/>
    <property type="molecule type" value="Genomic_DNA"/>
</dbReference>
<dbReference type="Proteomes" id="UP001497493">
    <property type="component" value="Chromosome"/>
</dbReference>
<accession>A0ABP1CCD8</accession>
<gene>
    <name evidence="2" type="ORF">MECH1_V1_3137</name>
</gene>
<protein>
    <recommendedName>
        <fullName evidence="4">Porin</fullName>
    </recommendedName>
</protein>
<keyword evidence="3" id="KW-1185">Reference proteome</keyword>
<proteinExistence type="predicted"/>
<feature type="region of interest" description="Disordered" evidence="1">
    <location>
        <begin position="63"/>
        <end position="104"/>
    </location>
</feature>